<feature type="region of interest" description="Disordered" evidence="1">
    <location>
        <begin position="120"/>
        <end position="142"/>
    </location>
</feature>
<name>A0A4Z0W5I7_9GAMM</name>
<gene>
    <name evidence="3" type="ORF">E4656_12795</name>
</gene>
<evidence type="ECO:0000256" key="1">
    <source>
        <dbReference type="SAM" id="MobiDB-lite"/>
    </source>
</evidence>
<proteinExistence type="predicted"/>
<keyword evidence="2" id="KW-0732">Signal</keyword>
<evidence type="ECO:0000313" key="3">
    <source>
        <dbReference type="EMBL" id="TGG92350.1"/>
    </source>
</evidence>
<evidence type="ECO:0008006" key="5">
    <source>
        <dbReference type="Google" id="ProtNLM"/>
    </source>
</evidence>
<dbReference type="RefSeq" id="WP_135483684.1">
    <property type="nucleotide sequence ID" value="NZ_SRMF01000005.1"/>
</dbReference>
<evidence type="ECO:0000256" key="2">
    <source>
        <dbReference type="SAM" id="SignalP"/>
    </source>
</evidence>
<dbReference type="AlphaFoldDB" id="A0A4Z0W5I7"/>
<sequence>MSEHRNHHWQAALLAASLASAFVTAEELSDPMRPTPSQQAIDALPTTPGAPAAEAEPAFDPAQYQVQQIYRMASIRRAQINGQWLTVGDPLGEAEVIAIEEAEVLLDVDGETHTLRLQRNRATFELRAPGRPQKDNPSEETR</sequence>
<feature type="chain" id="PRO_5021319519" description="Type II secretory pathway component" evidence="2">
    <location>
        <begin position="26"/>
        <end position="142"/>
    </location>
</feature>
<dbReference type="Proteomes" id="UP000297475">
    <property type="component" value="Unassembled WGS sequence"/>
</dbReference>
<feature type="compositionally biased region" description="Low complexity" evidence="1">
    <location>
        <begin position="42"/>
        <end position="58"/>
    </location>
</feature>
<organism evidence="3 4">
    <name type="scientific">Natronospirillum operosum</name>
    <dbReference type="NCBI Taxonomy" id="2759953"/>
    <lineage>
        <taxon>Bacteria</taxon>
        <taxon>Pseudomonadati</taxon>
        <taxon>Pseudomonadota</taxon>
        <taxon>Gammaproteobacteria</taxon>
        <taxon>Oceanospirillales</taxon>
        <taxon>Natronospirillaceae</taxon>
        <taxon>Natronospirillum</taxon>
    </lineage>
</organism>
<dbReference type="EMBL" id="SRMF01000005">
    <property type="protein sequence ID" value="TGG92350.1"/>
    <property type="molecule type" value="Genomic_DNA"/>
</dbReference>
<protein>
    <recommendedName>
        <fullName evidence="5">Type II secretory pathway component</fullName>
    </recommendedName>
</protein>
<feature type="region of interest" description="Disordered" evidence="1">
    <location>
        <begin position="30"/>
        <end position="58"/>
    </location>
</feature>
<evidence type="ECO:0000313" key="4">
    <source>
        <dbReference type="Proteomes" id="UP000297475"/>
    </source>
</evidence>
<accession>A0A4Z0W5I7</accession>
<reference evidence="3 4" key="1">
    <citation type="submission" date="2019-04" db="EMBL/GenBank/DDBJ databases">
        <title>Natronospirillum operosus gen. nov., sp. nov., a haloalkaliphilic satellite isolated from decaying biomass of laboratory culture of cyanobacterium Geitlerinema sp. and proposal of Natronospirillaceae fam. nov. and Saccharospirillaceae fam. nov.</title>
        <authorList>
            <person name="Kevbrin V."/>
            <person name="Boltyanskaya Y."/>
            <person name="Koziaeva V."/>
            <person name="Grouzdev D.S."/>
            <person name="Park M."/>
            <person name="Cho J."/>
        </authorList>
    </citation>
    <scope>NUCLEOTIDE SEQUENCE [LARGE SCALE GENOMIC DNA]</scope>
    <source>
        <strain evidence="3 4">G-116</strain>
    </source>
</reference>
<feature type="signal peptide" evidence="2">
    <location>
        <begin position="1"/>
        <end position="25"/>
    </location>
</feature>
<keyword evidence="4" id="KW-1185">Reference proteome</keyword>
<comment type="caution">
    <text evidence="3">The sequence shown here is derived from an EMBL/GenBank/DDBJ whole genome shotgun (WGS) entry which is preliminary data.</text>
</comment>
<feature type="compositionally biased region" description="Basic and acidic residues" evidence="1">
    <location>
        <begin position="132"/>
        <end position="142"/>
    </location>
</feature>